<proteinExistence type="predicted"/>
<feature type="non-terminal residue" evidence="2">
    <location>
        <position position="1"/>
    </location>
</feature>
<evidence type="ECO:0000313" key="2">
    <source>
        <dbReference type="EMBL" id="KAJ8984404.1"/>
    </source>
</evidence>
<reference evidence="2" key="1">
    <citation type="journal article" date="2023" name="Insect Mol. Biol.">
        <title>Genome sequencing provides insights into the evolution of gene families encoding plant cell wall-degrading enzymes in longhorned beetles.</title>
        <authorList>
            <person name="Shin N.R."/>
            <person name="Okamura Y."/>
            <person name="Kirsch R."/>
            <person name="Pauchet Y."/>
        </authorList>
    </citation>
    <scope>NUCLEOTIDE SEQUENCE</scope>
    <source>
        <strain evidence="2">MMC_N1</strain>
    </source>
</reference>
<dbReference type="Gene3D" id="1.10.443.10">
    <property type="entry name" value="Intergrase catalytic core"/>
    <property type="match status" value="1"/>
</dbReference>
<evidence type="ECO:0000313" key="3">
    <source>
        <dbReference type="Proteomes" id="UP001162164"/>
    </source>
</evidence>
<sequence length="362" mass="41499">FLHTSIVHSLYNLSVFCDHVLTLNAFSSSIRHFRSGAVYKMPKNLPKMPCKFNLMKNQKLIVLQLSGRKNEDFNQKNHVLTIEQVDHFLRKAPDNKYLVICSYCGRYGSLLRKELLDLESNDVRDMDDFFLFTVRYTKNKVDRNFKIVSTLSRYSESMCHYEKLRPLIQNFLLNTLTENVLDIQWGKICLVYFHGKLAAFLKLENETSYTGHCFRRTSTSLLADSGAKIDVLKRHERWKSSNVVEGYVESSIKNKQNISDKIFGQVTDLSSMDMRSSSLLSPPVSAALSEQTSVQYENGVSGMNQLSLSAALTQPKLVNIANCNNVNVRIVKVKLKHSDDLKYWKSCFTSGYIGNRTQIPLF</sequence>
<comment type="caution">
    <text evidence="2">The sequence shown here is derived from an EMBL/GenBank/DDBJ whole genome shotgun (WGS) entry which is preliminary data.</text>
</comment>
<dbReference type="InterPro" id="IPR013762">
    <property type="entry name" value="Integrase-like_cat_sf"/>
</dbReference>
<name>A0ABQ9K2L9_9CUCU</name>
<keyword evidence="1" id="KW-0233">DNA recombination</keyword>
<dbReference type="EMBL" id="JAPWTJ010000038">
    <property type="protein sequence ID" value="KAJ8984404.1"/>
    <property type="molecule type" value="Genomic_DNA"/>
</dbReference>
<dbReference type="Proteomes" id="UP001162164">
    <property type="component" value="Unassembled WGS sequence"/>
</dbReference>
<evidence type="ECO:0000256" key="1">
    <source>
        <dbReference type="ARBA" id="ARBA00023172"/>
    </source>
</evidence>
<protein>
    <submittedName>
        <fullName evidence="2">Uncharacterized protein</fullName>
    </submittedName>
</protein>
<dbReference type="SUPFAM" id="SSF56349">
    <property type="entry name" value="DNA breaking-rejoining enzymes"/>
    <property type="match status" value="1"/>
</dbReference>
<gene>
    <name evidence="2" type="ORF">NQ317_003987</name>
</gene>
<keyword evidence="3" id="KW-1185">Reference proteome</keyword>
<dbReference type="InterPro" id="IPR011010">
    <property type="entry name" value="DNA_brk_join_enz"/>
</dbReference>
<organism evidence="2 3">
    <name type="scientific">Molorchus minor</name>
    <dbReference type="NCBI Taxonomy" id="1323400"/>
    <lineage>
        <taxon>Eukaryota</taxon>
        <taxon>Metazoa</taxon>
        <taxon>Ecdysozoa</taxon>
        <taxon>Arthropoda</taxon>
        <taxon>Hexapoda</taxon>
        <taxon>Insecta</taxon>
        <taxon>Pterygota</taxon>
        <taxon>Neoptera</taxon>
        <taxon>Endopterygota</taxon>
        <taxon>Coleoptera</taxon>
        <taxon>Polyphaga</taxon>
        <taxon>Cucujiformia</taxon>
        <taxon>Chrysomeloidea</taxon>
        <taxon>Cerambycidae</taxon>
        <taxon>Lamiinae</taxon>
        <taxon>Monochamini</taxon>
        <taxon>Molorchus</taxon>
    </lineage>
</organism>
<accession>A0ABQ9K2L9</accession>